<protein>
    <submittedName>
        <fullName evidence="3">Uncharacterized protein</fullName>
    </submittedName>
</protein>
<keyword evidence="2" id="KW-0732">Signal</keyword>
<proteinExistence type="predicted"/>
<evidence type="ECO:0000313" key="4">
    <source>
        <dbReference type="Proteomes" id="UP000240830"/>
    </source>
</evidence>
<evidence type="ECO:0000313" key="3">
    <source>
        <dbReference type="EMBL" id="PJF16631.1"/>
    </source>
</evidence>
<dbReference type="Proteomes" id="UP000240830">
    <property type="component" value="Unassembled WGS sequence"/>
</dbReference>
<sequence length="777" mass="84331">MKLNNFTSAVLAACFLAAVNAACTLDTLISQPGAFESSTTQCHPLATTPSHSPHWFTAISTPERRLAFSAQVFQLANPPQRGHGATAGRYYQSAFNDAVKSSLRGINSNDVAACQHDECCQFLSDAIRGIPQNSLKALSVRCVMRITEDAKSGTAGRDLKILNLLPTDVLKTKGYAIIRQLSGEGGIKVVPSTVLGHILSQPAACQALSSGDWATLLTTSLKIAKECLHAGQKNFTNAYAPGAKTSKLDAAAFELYNRDIHRQLIPTLTSDQVMHYAGKAEEGQFPGHNLDLNALGSNAKGLTRRLLLGMTHQFPDYRMEFSRSAWSKVSEDIFKDLPADDAAAIANAIRPTTRGDSIQEWLSKTQLEHLVVHHEICSVLLPVTMNRKIAITKECFASMQPKTQAAALVNGGTLPNDLLASATGDQVSAWSYNGTQGLNLLGLIRNRENISKLIALMGANVEYDHPCKLITDLDMLKDLPVLQKFMSVRCRSRMAFELEAEDYVGLDPRMIYLQTFAEMKRVRKPEFWTDMNSSILGILITIDGFCSDIDSTTFSGFKKDTYSAVTRDCLRQLPYLDDLAADVIQSMPTAVFANDNASTISAAVVSKMSAEQIGMVGNAATSGISIGAHLSETILDKFSAAHYGKIQPVHWKDVPAGSFKAISTSERLAAVPGNSMVHWTRTQVGNVSKDLLAEMTPDQAENISSSASVADSALHVLTPDINFCPETRAIIERRRKEANITVGDEASSTTLIIILVVGVAAALAACAGFYFWRRNHQ</sequence>
<name>A0A2H9TFX7_9FUNG</name>
<evidence type="ECO:0000256" key="2">
    <source>
        <dbReference type="SAM" id="SignalP"/>
    </source>
</evidence>
<keyword evidence="4" id="KW-1185">Reference proteome</keyword>
<keyword evidence="1" id="KW-0812">Transmembrane</keyword>
<evidence type="ECO:0000256" key="1">
    <source>
        <dbReference type="SAM" id="Phobius"/>
    </source>
</evidence>
<organism evidence="3 4">
    <name type="scientific">Paramicrosporidium saccamoebae</name>
    <dbReference type="NCBI Taxonomy" id="1246581"/>
    <lineage>
        <taxon>Eukaryota</taxon>
        <taxon>Fungi</taxon>
        <taxon>Fungi incertae sedis</taxon>
        <taxon>Cryptomycota</taxon>
        <taxon>Cryptomycota incertae sedis</taxon>
        <taxon>Paramicrosporidium</taxon>
    </lineage>
</organism>
<dbReference type="AlphaFoldDB" id="A0A2H9TFX7"/>
<dbReference type="EMBL" id="MTSL01000213">
    <property type="protein sequence ID" value="PJF16631.1"/>
    <property type="molecule type" value="Genomic_DNA"/>
</dbReference>
<keyword evidence="1" id="KW-0472">Membrane</keyword>
<feature type="signal peptide" evidence="2">
    <location>
        <begin position="1"/>
        <end position="21"/>
    </location>
</feature>
<gene>
    <name evidence="3" type="ORF">PSACC_03536</name>
</gene>
<reference evidence="3 4" key="1">
    <citation type="submission" date="2016-10" db="EMBL/GenBank/DDBJ databases">
        <title>The genome of Paramicrosporidium saccamoebae is the missing link in understanding Cryptomycota and Microsporidia evolution.</title>
        <authorList>
            <person name="Quandt C.A."/>
            <person name="Beaudet D."/>
            <person name="Corsaro D."/>
            <person name="Michel R."/>
            <person name="Corradi N."/>
            <person name="James T."/>
        </authorList>
    </citation>
    <scope>NUCLEOTIDE SEQUENCE [LARGE SCALE GENOMIC DNA]</scope>
    <source>
        <strain evidence="3 4">KSL3</strain>
    </source>
</reference>
<feature type="chain" id="PRO_5014181896" evidence="2">
    <location>
        <begin position="22"/>
        <end position="777"/>
    </location>
</feature>
<keyword evidence="1" id="KW-1133">Transmembrane helix</keyword>
<accession>A0A2H9TFX7</accession>
<feature type="transmembrane region" description="Helical" evidence="1">
    <location>
        <begin position="751"/>
        <end position="772"/>
    </location>
</feature>
<comment type="caution">
    <text evidence="3">The sequence shown here is derived from an EMBL/GenBank/DDBJ whole genome shotgun (WGS) entry which is preliminary data.</text>
</comment>